<dbReference type="InterPro" id="IPR047272">
    <property type="entry name" value="S49_SppA_C"/>
</dbReference>
<feature type="active site" description="Nucleophile" evidence="7">
    <location>
        <position position="381"/>
    </location>
</feature>
<dbReference type="NCBIfam" id="TIGR00706">
    <property type="entry name" value="SppA_dom"/>
    <property type="match status" value="1"/>
</dbReference>
<feature type="domain" description="Peptidase S49" evidence="9">
    <location>
        <begin position="118"/>
        <end position="273"/>
    </location>
</feature>
<dbReference type="SUPFAM" id="SSF52096">
    <property type="entry name" value="ClpP/crotonase"/>
    <property type="match status" value="2"/>
</dbReference>
<keyword evidence="8" id="KW-0812">Transmembrane</keyword>
<evidence type="ECO:0000313" key="11">
    <source>
        <dbReference type="Proteomes" id="UP000480684"/>
    </source>
</evidence>
<evidence type="ECO:0000256" key="5">
    <source>
        <dbReference type="ARBA" id="ARBA00022825"/>
    </source>
</evidence>
<dbReference type="CDD" id="cd07023">
    <property type="entry name" value="S49_Sppa_N_C"/>
    <property type="match status" value="1"/>
</dbReference>
<name>A0A7C9V1W1_9PROT</name>
<evidence type="ECO:0000259" key="9">
    <source>
        <dbReference type="Pfam" id="PF01343"/>
    </source>
</evidence>
<dbReference type="CDD" id="cd07018">
    <property type="entry name" value="S49_SppA_67K_type"/>
    <property type="match status" value="1"/>
</dbReference>
<dbReference type="Pfam" id="PF01343">
    <property type="entry name" value="Peptidase_S49"/>
    <property type="match status" value="2"/>
</dbReference>
<organism evidence="10 11">
    <name type="scientific">Magnetospirillum aberrantis SpK</name>
    <dbReference type="NCBI Taxonomy" id="908842"/>
    <lineage>
        <taxon>Bacteria</taxon>
        <taxon>Pseudomonadati</taxon>
        <taxon>Pseudomonadota</taxon>
        <taxon>Alphaproteobacteria</taxon>
        <taxon>Rhodospirillales</taxon>
        <taxon>Rhodospirillaceae</taxon>
        <taxon>Magnetospirillum</taxon>
    </lineage>
</organism>
<feature type="transmembrane region" description="Helical" evidence="8">
    <location>
        <begin position="7"/>
        <end position="31"/>
    </location>
</feature>
<dbReference type="InterPro" id="IPR004634">
    <property type="entry name" value="Pept_S49_pIV"/>
</dbReference>
<dbReference type="RefSeq" id="WP_163682440.1">
    <property type="nucleotide sequence ID" value="NZ_JAAIYP010000044.1"/>
</dbReference>
<keyword evidence="8" id="KW-1133">Transmembrane helix</keyword>
<evidence type="ECO:0000256" key="8">
    <source>
        <dbReference type="SAM" id="Phobius"/>
    </source>
</evidence>
<dbReference type="InterPro" id="IPR004635">
    <property type="entry name" value="Pept_S49_SppA"/>
</dbReference>
<gene>
    <name evidence="10" type="primary">sppA</name>
    <name evidence="10" type="ORF">G4223_17620</name>
</gene>
<comment type="caution">
    <text evidence="10">The sequence shown here is derived from an EMBL/GenBank/DDBJ whole genome shotgun (WGS) entry which is preliminary data.</text>
</comment>
<dbReference type="GO" id="GO:0016020">
    <property type="term" value="C:membrane"/>
    <property type="evidence" value="ECO:0007669"/>
    <property type="project" value="UniProtKB-SubCell"/>
</dbReference>
<dbReference type="GO" id="GO:0008236">
    <property type="term" value="F:serine-type peptidase activity"/>
    <property type="evidence" value="ECO:0007669"/>
    <property type="project" value="UniProtKB-KW"/>
</dbReference>
<accession>A0A7C9V1W1</accession>
<evidence type="ECO:0000256" key="1">
    <source>
        <dbReference type="ARBA" id="ARBA00004370"/>
    </source>
</evidence>
<feature type="active site" description="Proton donor/acceptor" evidence="7">
    <location>
        <position position="191"/>
    </location>
</feature>
<dbReference type="Gene3D" id="3.90.226.10">
    <property type="entry name" value="2-enoyl-CoA Hydratase, Chain A, domain 1"/>
    <property type="match status" value="3"/>
</dbReference>
<keyword evidence="3" id="KW-0645">Protease</keyword>
<dbReference type="PANTHER" id="PTHR33209:SF1">
    <property type="entry name" value="PEPTIDASE S49 DOMAIN-CONTAINING PROTEIN"/>
    <property type="match status" value="1"/>
</dbReference>
<dbReference type="PANTHER" id="PTHR33209">
    <property type="entry name" value="PROTEASE 4"/>
    <property type="match status" value="1"/>
</dbReference>
<evidence type="ECO:0000256" key="3">
    <source>
        <dbReference type="ARBA" id="ARBA00022670"/>
    </source>
</evidence>
<protein>
    <submittedName>
        <fullName evidence="10">Signal peptide peptidase SppA</fullName>
    </submittedName>
</protein>
<dbReference type="AlphaFoldDB" id="A0A7C9V1W1"/>
<sequence length="589" mass="62407">MRRIGRFIVVSLAVIGLLFVVGLGLAIWGAVALHGKGGQSMPKHMLLTLDLEHEFRDAPSRDPFSALTQNDSYVTRDVVAGIDRAAGDPRVVGLFATVGQAKMGMARAQEIRDAVARFRAAGKPAVVFAETLGEFGNGTLETYVASAFGQVWLQPSGDVGLTGFMAESPFLRGTLDLLGIEPQFAGRKEYKTAIETFTEKQYSPANAETINGLLDGWSGQVIAGIAEARRLPADKVGALFGKGPFVSSEALSAGLVDKLGYRDEALTAAQGDAKPEEVDIADYAKAADSGKGTKVALITGEGAIMRGKAESPWGGEDGFGSETIAGALRDAVDDDEVKAVLFRVDSPGGSYVASDTVWHEVMRARAAGKPVVVSMGNTAASGGYFVAMGADRVVAQPGTVTGSIGVFTGKMVMADFWPKLGVSWDELHRGENSVMWSANKPFTPQAWDRVNVMLDRIYADFTAKAAQARKMPVEKLEQYARGRVWTGAEAARLGLVDALGGYDVAEAQIRTLLKLPADAPLAMKAFPEPQSPLQMLARLASRGGVAEEEGAQTLLRAARVMAPVLDKLEAAGPRAGALRLPVTQGELPR</sequence>
<keyword evidence="11" id="KW-1185">Reference proteome</keyword>
<keyword evidence="5" id="KW-0720">Serine protease</keyword>
<feature type="domain" description="Peptidase S49" evidence="9">
    <location>
        <begin position="364"/>
        <end position="514"/>
    </location>
</feature>
<evidence type="ECO:0000256" key="2">
    <source>
        <dbReference type="ARBA" id="ARBA00008683"/>
    </source>
</evidence>
<keyword evidence="6 8" id="KW-0472">Membrane</keyword>
<reference evidence="10 11" key="1">
    <citation type="submission" date="2020-02" db="EMBL/GenBank/DDBJ databases">
        <authorList>
            <person name="Dziuba M."/>
            <person name="Kuznetsov B."/>
            <person name="Mardanov A."/>
            <person name="Ravin N."/>
            <person name="Grouzdev D."/>
        </authorList>
    </citation>
    <scope>NUCLEOTIDE SEQUENCE [LARGE SCALE GENOMIC DNA]</scope>
    <source>
        <strain evidence="10 11">SpK</strain>
    </source>
</reference>
<evidence type="ECO:0000256" key="6">
    <source>
        <dbReference type="ARBA" id="ARBA00023136"/>
    </source>
</evidence>
<comment type="subcellular location">
    <subcellularLocation>
        <location evidence="1">Membrane</location>
    </subcellularLocation>
</comment>
<dbReference type="InterPro" id="IPR002142">
    <property type="entry name" value="Peptidase_S49"/>
</dbReference>
<dbReference type="Proteomes" id="UP000480684">
    <property type="component" value="Unassembled WGS sequence"/>
</dbReference>
<evidence type="ECO:0000256" key="7">
    <source>
        <dbReference type="PIRSR" id="PIRSR001217-1"/>
    </source>
</evidence>
<comment type="similarity">
    <text evidence="2">Belongs to the peptidase S49 family.</text>
</comment>
<keyword evidence="4" id="KW-0378">Hydrolase</keyword>
<dbReference type="InterPro" id="IPR029045">
    <property type="entry name" value="ClpP/crotonase-like_dom_sf"/>
</dbReference>
<evidence type="ECO:0000313" key="10">
    <source>
        <dbReference type="EMBL" id="NFV81931.1"/>
    </source>
</evidence>
<dbReference type="PIRSF" id="PIRSF001217">
    <property type="entry name" value="Protease_4_SppA"/>
    <property type="match status" value="1"/>
</dbReference>
<dbReference type="InterPro" id="IPR047217">
    <property type="entry name" value="S49_SppA_67K_type_N"/>
</dbReference>
<proteinExistence type="inferred from homology"/>
<dbReference type="GO" id="GO:0006465">
    <property type="term" value="P:signal peptide processing"/>
    <property type="evidence" value="ECO:0007669"/>
    <property type="project" value="InterPro"/>
</dbReference>
<dbReference type="EMBL" id="JAAIYP010000044">
    <property type="protein sequence ID" value="NFV81931.1"/>
    <property type="molecule type" value="Genomic_DNA"/>
</dbReference>
<evidence type="ECO:0000256" key="4">
    <source>
        <dbReference type="ARBA" id="ARBA00022801"/>
    </source>
</evidence>